<comment type="caution">
    <text evidence="1">The sequence shown here is derived from an EMBL/GenBank/DDBJ whole genome shotgun (WGS) entry which is preliminary data.</text>
</comment>
<evidence type="ECO:0000313" key="1">
    <source>
        <dbReference type="EMBL" id="KAG2378854.1"/>
    </source>
</evidence>
<evidence type="ECO:0008006" key="3">
    <source>
        <dbReference type="Google" id="ProtNLM"/>
    </source>
</evidence>
<gene>
    <name evidence="1" type="ORF">C9374_008002</name>
</gene>
<reference evidence="1 2" key="1">
    <citation type="journal article" date="2018" name="BMC Genomics">
        <title>The genome of Naegleria lovaniensis, the basis for a comparative approach to unravel pathogenicity factors of the human pathogenic amoeba N. fowleri.</title>
        <authorList>
            <person name="Liechti N."/>
            <person name="Schurch N."/>
            <person name="Bruggmann R."/>
            <person name="Wittwer M."/>
        </authorList>
    </citation>
    <scope>NUCLEOTIDE SEQUENCE [LARGE SCALE GENOMIC DNA]</scope>
    <source>
        <strain evidence="1 2">ATCC 30569</strain>
    </source>
</reference>
<dbReference type="RefSeq" id="XP_044546116.1">
    <property type="nucleotide sequence ID" value="XM_044698031.1"/>
</dbReference>
<protein>
    <recommendedName>
        <fullName evidence="3">Ubiquitin-like domain-containing protein</fullName>
    </recommendedName>
</protein>
<accession>A0AA88KLF9</accession>
<dbReference type="AlphaFoldDB" id="A0AA88KLF9"/>
<dbReference type="Proteomes" id="UP000816034">
    <property type="component" value="Unassembled WGS sequence"/>
</dbReference>
<keyword evidence="2" id="KW-1185">Reference proteome</keyword>
<evidence type="ECO:0000313" key="2">
    <source>
        <dbReference type="Proteomes" id="UP000816034"/>
    </source>
</evidence>
<dbReference type="GeneID" id="68100456"/>
<proteinExistence type="predicted"/>
<dbReference type="EMBL" id="PYSW02000031">
    <property type="protein sequence ID" value="KAG2378854.1"/>
    <property type="molecule type" value="Genomic_DNA"/>
</dbReference>
<sequence>MLHLSSLVSSENSNATVTTTTLENVSPPMITITNIANNKSIKVPLCVSDCTISDLKKQLLNNHEYMEGLFCKSNFPLKFVEDVMLIRNGKELKDTTCWYDPSETSFNVFLLTKKPQYFVKLMMEGGRTIIVDSEAITFESTVAEFKKFVEKRMRVNMSEVNEQRQLVLLRNQQKILDESQSIGMVFPSQSTLSLVFL</sequence>
<organism evidence="1 2">
    <name type="scientific">Naegleria lovaniensis</name>
    <name type="common">Amoeba</name>
    <dbReference type="NCBI Taxonomy" id="51637"/>
    <lineage>
        <taxon>Eukaryota</taxon>
        <taxon>Discoba</taxon>
        <taxon>Heterolobosea</taxon>
        <taxon>Tetramitia</taxon>
        <taxon>Eutetramitia</taxon>
        <taxon>Vahlkampfiidae</taxon>
        <taxon>Naegleria</taxon>
    </lineage>
</organism>
<name>A0AA88KLF9_NAELO</name>